<dbReference type="AlphaFoldDB" id="W7UCV2"/>
<dbReference type="EMBL" id="ATAX01000028">
    <property type="protein sequence ID" value="EWM52911.1"/>
    <property type="molecule type" value="Genomic_DNA"/>
</dbReference>
<sequence>MKKALTIGGIIGFLLISALAISIFFPGLPTYLKVKLKYEHIDERIPEFEKSDIPGDYVSHTLRGVRFSTPSDWEAYSPIEGAEPNAYRAKDKSTVFVLNLNYKAQEELLKNSEETLGSEYDVWNEYEFSEEDYRHFYKAIGIEPPQYGLNLRMLWYMRDDVTAKDCLKLRGRDRKVFLDVADSKDESVKMETMWKTKGKGFYAYIGRIMYSGFDGNTWTVNIFPDGNENEHFTATIKCSDETTARKIISSIELE</sequence>
<dbReference type="eggNOG" id="ENOG503260J">
    <property type="taxonomic scope" value="Bacteria"/>
</dbReference>
<evidence type="ECO:0000313" key="1">
    <source>
        <dbReference type="EMBL" id="EWM52911.1"/>
    </source>
</evidence>
<dbReference type="OrthoDB" id="1819150at2"/>
<comment type="caution">
    <text evidence="1">The sequence shown here is derived from an EMBL/GenBank/DDBJ whole genome shotgun (WGS) entry which is preliminary data.</text>
</comment>
<reference evidence="1 2" key="1">
    <citation type="journal article" date="2014" name="PLoS ONE">
        <title>Rumen cellulosomics: divergent fiber-degrading strategies revealed by comparative genome-wide analysis of six ruminococcal strains.</title>
        <authorList>
            <person name="Dassa B."/>
            <person name="Borovok I."/>
            <person name="Ruimy-Israeli V."/>
            <person name="Lamed R."/>
            <person name="Flint H.J."/>
            <person name="Duncan S.H."/>
            <person name="Henrissat B."/>
            <person name="Coutinho P."/>
            <person name="Morrison M."/>
            <person name="Mosoni P."/>
            <person name="Yeoman C.J."/>
            <person name="White B.A."/>
            <person name="Bayer E.A."/>
        </authorList>
    </citation>
    <scope>NUCLEOTIDE SEQUENCE [LARGE SCALE GENOMIC DNA]</scope>
    <source>
        <strain evidence="1 2">007c</strain>
    </source>
</reference>
<accession>W7UCV2</accession>
<dbReference type="PATRIC" id="fig|1341157.4.peg.2389"/>
<name>W7UCV2_RUMFL</name>
<keyword evidence="2" id="KW-1185">Reference proteome</keyword>
<protein>
    <submittedName>
        <fullName evidence="1">Uncharacterized protein</fullName>
    </submittedName>
</protein>
<dbReference type="Proteomes" id="UP000019365">
    <property type="component" value="Unassembled WGS sequence"/>
</dbReference>
<proteinExistence type="predicted"/>
<gene>
    <name evidence="1" type="ORF">RF007C_14960</name>
</gene>
<organism evidence="1 2">
    <name type="scientific">Ruminococcus flavefaciens 007c</name>
    <dbReference type="NCBI Taxonomy" id="1341157"/>
    <lineage>
        <taxon>Bacteria</taxon>
        <taxon>Bacillati</taxon>
        <taxon>Bacillota</taxon>
        <taxon>Clostridia</taxon>
        <taxon>Eubacteriales</taxon>
        <taxon>Oscillospiraceae</taxon>
        <taxon>Ruminococcus</taxon>
    </lineage>
</organism>
<dbReference type="RefSeq" id="WP_037300040.1">
    <property type="nucleotide sequence ID" value="NZ_ATAX01000028.1"/>
</dbReference>
<evidence type="ECO:0000313" key="2">
    <source>
        <dbReference type="Proteomes" id="UP000019365"/>
    </source>
</evidence>